<dbReference type="Proteomes" id="UP000233551">
    <property type="component" value="Unassembled WGS sequence"/>
</dbReference>
<keyword evidence="2" id="KW-1185">Reference proteome</keyword>
<dbReference type="AlphaFoldDB" id="A0A2I0L5T0"/>
<protein>
    <submittedName>
        <fullName evidence="1">Uncharacterized protein</fullName>
    </submittedName>
</protein>
<dbReference type="EMBL" id="PGOL01000130">
    <property type="protein sequence ID" value="PKI76075.1"/>
    <property type="molecule type" value="Genomic_DNA"/>
</dbReference>
<accession>A0A2I0L5T0</accession>
<evidence type="ECO:0000313" key="2">
    <source>
        <dbReference type="Proteomes" id="UP000233551"/>
    </source>
</evidence>
<sequence length="140" mass="15579">MAVKLSPLASPKNIHRRVNLFARLSSIPCPVDVEIPQETRHSSTNSSDYESNIKFLRGKLVPDNLIRVLGSTGNIESLVRIFKWAALQKRFQHTAGTYCGMVLKLDLAGNVKEMEGFCQNIIKDRCPGAEDTNVIGREVP</sequence>
<proteinExistence type="predicted"/>
<reference evidence="1 2" key="1">
    <citation type="submission" date="2017-11" db="EMBL/GenBank/DDBJ databases">
        <title>De-novo sequencing of pomegranate (Punica granatum L.) genome.</title>
        <authorList>
            <person name="Akparov Z."/>
            <person name="Amiraslanov A."/>
            <person name="Hajiyeva S."/>
            <person name="Abbasov M."/>
            <person name="Kaur K."/>
            <person name="Hamwieh A."/>
            <person name="Solovyev V."/>
            <person name="Salamov A."/>
            <person name="Braich B."/>
            <person name="Kosarev P."/>
            <person name="Mahmoud A."/>
            <person name="Hajiyev E."/>
            <person name="Babayeva S."/>
            <person name="Izzatullayeva V."/>
            <person name="Mammadov A."/>
            <person name="Mammadov A."/>
            <person name="Sharifova S."/>
            <person name="Ojaghi J."/>
            <person name="Eynullazada K."/>
            <person name="Bayramov B."/>
            <person name="Abdulazimova A."/>
            <person name="Shahmuradov I."/>
        </authorList>
    </citation>
    <scope>NUCLEOTIDE SEQUENCE [LARGE SCALE GENOMIC DNA]</scope>
    <source>
        <strain evidence="2">cv. AG2017</strain>
        <tissue evidence="1">Leaf</tissue>
    </source>
</reference>
<evidence type="ECO:0000313" key="1">
    <source>
        <dbReference type="EMBL" id="PKI76075.1"/>
    </source>
</evidence>
<name>A0A2I0L5T0_PUNGR</name>
<organism evidence="1 2">
    <name type="scientific">Punica granatum</name>
    <name type="common">Pomegranate</name>
    <dbReference type="NCBI Taxonomy" id="22663"/>
    <lineage>
        <taxon>Eukaryota</taxon>
        <taxon>Viridiplantae</taxon>
        <taxon>Streptophyta</taxon>
        <taxon>Embryophyta</taxon>
        <taxon>Tracheophyta</taxon>
        <taxon>Spermatophyta</taxon>
        <taxon>Magnoliopsida</taxon>
        <taxon>eudicotyledons</taxon>
        <taxon>Gunneridae</taxon>
        <taxon>Pentapetalae</taxon>
        <taxon>rosids</taxon>
        <taxon>malvids</taxon>
        <taxon>Myrtales</taxon>
        <taxon>Lythraceae</taxon>
        <taxon>Punica</taxon>
    </lineage>
</organism>
<comment type="caution">
    <text evidence="1">The sequence shown here is derived from an EMBL/GenBank/DDBJ whole genome shotgun (WGS) entry which is preliminary data.</text>
</comment>
<dbReference type="STRING" id="22663.A0A2I0L5T0"/>
<gene>
    <name evidence="1" type="ORF">CRG98_003436</name>
</gene>